<comment type="caution">
    <text evidence="4">The sequence shown here is derived from an EMBL/GenBank/DDBJ whole genome shotgun (WGS) entry which is preliminary data.</text>
</comment>
<accession>A0ABV5IWC3</accession>
<keyword evidence="5" id="KW-1185">Reference proteome</keyword>
<evidence type="ECO:0000259" key="3">
    <source>
        <dbReference type="PROSITE" id="PS50994"/>
    </source>
</evidence>
<dbReference type="PANTHER" id="PTHR10948:SF23">
    <property type="entry name" value="TRANSPOSASE INSI FOR INSERTION SEQUENCE ELEMENT IS30A-RELATED"/>
    <property type="match status" value="1"/>
</dbReference>
<name>A0ABV5IWC3_9ACTN</name>
<comment type="function">
    <text evidence="1">Required for the transposition of the insertion element.</text>
</comment>
<dbReference type="InterPro" id="IPR036397">
    <property type="entry name" value="RNaseH_sf"/>
</dbReference>
<dbReference type="InterPro" id="IPR001598">
    <property type="entry name" value="Transposase_IS30_CS"/>
</dbReference>
<dbReference type="SUPFAM" id="SSF53098">
    <property type="entry name" value="Ribonuclease H-like"/>
    <property type="match status" value="1"/>
</dbReference>
<protein>
    <submittedName>
        <fullName evidence="4">IS30 family transposase</fullName>
    </submittedName>
</protein>
<dbReference type="EMBL" id="JBHMEI010000080">
    <property type="protein sequence ID" value="MFB9208861.1"/>
    <property type="molecule type" value="Genomic_DNA"/>
</dbReference>
<feature type="domain" description="Integrase catalytic" evidence="3">
    <location>
        <begin position="71"/>
        <end position="250"/>
    </location>
</feature>
<gene>
    <name evidence="4" type="ORF">ACFFV7_47295</name>
</gene>
<dbReference type="InterPro" id="IPR053392">
    <property type="entry name" value="Transposase_IS30-like"/>
</dbReference>
<dbReference type="PANTHER" id="PTHR10948">
    <property type="entry name" value="TRANSPOSASE"/>
    <property type="match status" value="1"/>
</dbReference>
<evidence type="ECO:0000313" key="4">
    <source>
        <dbReference type="EMBL" id="MFB9208861.1"/>
    </source>
</evidence>
<comment type="similarity">
    <text evidence="2">Belongs to the transposase IS30 family.</text>
</comment>
<reference evidence="4 5" key="1">
    <citation type="submission" date="2024-09" db="EMBL/GenBank/DDBJ databases">
        <authorList>
            <person name="Sun Q."/>
            <person name="Mori K."/>
        </authorList>
    </citation>
    <scope>NUCLEOTIDE SEQUENCE [LARGE SCALE GENOMIC DNA]</scope>
    <source>
        <strain evidence="4 5">CCM 3426</strain>
    </source>
</reference>
<dbReference type="Gene3D" id="3.30.420.10">
    <property type="entry name" value="Ribonuclease H-like superfamily/Ribonuclease H"/>
    <property type="match status" value="1"/>
</dbReference>
<feature type="non-terminal residue" evidence="4">
    <location>
        <position position="1"/>
    </location>
</feature>
<dbReference type="InterPro" id="IPR051917">
    <property type="entry name" value="Transposase-Integrase"/>
</dbReference>
<evidence type="ECO:0000256" key="1">
    <source>
        <dbReference type="ARBA" id="ARBA00002190"/>
    </source>
</evidence>
<evidence type="ECO:0000256" key="2">
    <source>
        <dbReference type="ARBA" id="ARBA00006363"/>
    </source>
</evidence>
<organism evidence="4 5">
    <name type="scientific">Nonomuraea spiralis</name>
    <dbReference type="NCBI Taxonomy" id="46182"/>
    <lineage>
        <taxon>Bacteria</taxon>
        <taxon>Bacillati</taxon>
        <taxon>Actinomycetota</taxon>
        <taxon>Actinomycetes</taxon>
        <taxon>Streptosporangiales</taxon>
        <taxon>Streptosporangiaceae</taxon>
        <taxon>Nonomuraea</taxon>
    </lineage>
</organism>
<proteinExistence type="inferred from homology"/>
<dbReference type="NCBIfam" id="NF033563">
    <property type="entry name" value="transpos_IS30"/>
    <property type="match status" value="1"/>
</dbReference>
<dbReference type="RefSeq" id="WP_189654320.1">
    <property type="nucleotide sequence ID" value="NZ_BMRC01000090.1"/>
</dbReference>
<dbReference type="InterPro" id="IPR001584">
    <property type="entry name" value="Integrase_cat-core"/>
</dbReference>
<evidence type="ECO:0000313" key="5">
    <source>
        <dbReference type="Proteomes" id="UP001589647"/>
    </source>
</evidence>
<sequence>EQIAHRLPIDFPEDETMRISHEAIYQALYIQGRGALRRELTACLRTGRALRVPRARTRQRGKKFVTEEVLISQRPAEAADRAVPGHWEGDLIIGLDSSAIGTLVERTTRFTMLLHLPRMEGHGESERVKNGPALAGHGAEAVRDAIAATIITLPEQLRRSLTWDQGAEMAQHARLRIDTGLEVYFADPHSPWQRGTNENTNGLLRQYFPKGTDLSRHGRSELDAVAVTLNSRPRKTLGWRTPAEAFNEHLCSLTSSVATTP</sequence>
<dbReference type="Proteomes" id="UP001589647">
    <property type="component" value="Unassembled WGS sequence"/>
</dbReference>
<dbReference type="PROSITE" id="PS01043">
    <property type="entry name" value="TRANSPOSASE_IS30"/>
    <property type="match status" value="1"/>
</dbReference>
<dbReference type="PROSITE" id="PS50994">
    <property type="entry name" value="INTEGRASE"/>
    <property type="match status" value="1"/>
</dbReference>
<dbReference type="InterPro" id="IPR012337">
    <property type="entry name" value="RNaseH-like_sf"/>
</dbReference>